<protein>
    <submittedName>
        <fullName evidence="9">Pilus assembly protein TadB</fullName>
    </submittedName>
</protein>
<evidence type="ECO:0000259" key="8">
    <source>
        <dbReference type="Pfam" id="PF00482"/>
    </source>
</evidence>
<dbReference type="InterPro" id="IPR018076">
    <property type="entry name" value="T2SS_GspF_dom"/>
</dbReference>
<comment type="caution">
    <text evidence="9">The sequence shown here is derived from an EMBL/GenBank/DDBJ whole genome shotgun (WGS) entry which is preliminary data.</text>
</comment>
<evidence type="ECO:0000256" key="5">
    <source>
        <dbReference type="ARBA" id="ARBA00023136"/>
    </source>
</evidence>
<dbReference type="Proteomes" id="UP000028123">
    <property type="component" value="Unassembled WGS sequence"/>
</dbReference>
<evidence type="ECO:0000256" key="4">
    <source>
        <dbReference type="ARBA" id="ARBA00022989"/>
    </source>
</evidence>
<reference evidence="9 10" key="1">
    <citation type="submission" date="2014-06" db="EMBL/GenBank/DDBJ databases">
        <title>Draft genome sequence of Paenibacillus sp. MSt1.</title>
        <authorList>
            <person name="Aw Y.K."/>
            <person name="Ong K.S."/>
            <person name="Gan H.M."/>
            <person name="Lee S.M."/>
        </authorList>
    </citation>
    <scope>NUCLEOTIDE SEQUENCE [LARGE SCALE GENOMIC DNA]</scope>
    <source>
        <strain evidence="9 10">MSt1</strain>
    </source>
</reference>
<evidence type="ECO:0000256" key="7">
    <source>
        <dbReference type="SAM" id="SignalP"/>
    </source>
</evidence>
<keyword evidence="4 6" id="KW-1133">Transmembrane helix</keyword>
<proteinExistence type="predicted"/>
<keyword evidence="10" id="KW-1185">Reference proteome</keyword>
<evidence type="ECO:0000256" key="6">
    <source>
        <dbReference type="SAM" id="Phobius"/>
    </source>
</evidence>
<dbReference type="OrthoDB" id="9796142at2"/>
<evidence type="ECO:0000313" key="10">
    <source>
        <dbReference type="Proteomes" id="UP000028123"/>
    </source>
</evidence>
<feature type="transmembrane region" description="Helical" evidence="6">
    <location>
        <begin position="249"/>
        <end position="267"/>
    </location>
</feature>
<dbReference type="EMBL" id="JNVM01000016">
    <property type="protein sequence ID" value="KEQ24371.1"/>
    <property type="molecule type" value="Genomic_DNA"/>
</dbReference>
<comment type="subcellular location">
    <subcellularLocation>
        <location evidence="1">Cell membrane</location>
        <topology evidence="1">Multi-pass membrane protein</topology>
    </subcellularLocation>
</comment>
<name>A0A081P0Z8_9BACL</name>
<evidence type="ECO:0000256" key="1">
    <source>
        <dbReference type="ARBA" id="ARBA00004651"/>
    </source>
</evidence>
<keyword evidence="7" id="KW-0732">Signal</keyword>
<keyword evidence="3 6" id="KW-0812">Transmembrane</keyword>
<dbReference type="GO" id="GO:0005886">
    <property type="term" value="C:plasma membrane"/>
    <property type="evidence" value="ECO:0007669"/>
    <property type="project" value="UniProtKB-SubCell"/>
</dbReference>
<dbReference type="PANTHER" id="PTHR35007:SF1">
    <property type="entry name" value="PILUS ASSEMBLY PROTEIN"/>
    <property type="match status" value="1"/>
</dbReference>
<dbReference type="Pfam" id="PF00482">
    <property type="entry name" value="T2SSF"/>
    <property type="match status" value="1"/>
</dbReference>
<feature type="chain" id="PRO_5001761195" evidence="7">
    <location>
        <begin position="25"/>
        <end position="275"/>
    </location>
</feature>
<evidence type="ECO:0000256" key="2">
    <source>
        <dbReference type="ARBA" id="ARBA00022475"/>
    </source>
</evidence>
<sequence length="275" mass="30270">MNKSAFGRLRAFAGLSFGTKPAPAASKAKLPDYNEYQLTWGQKATAVFFGAAVMAGIAMVFYKNPLIAGLLSLTGFYYPMMRRKAIIVKRKAQLKQQFKQMLASLASSMGAGRSIESSFTEALDDLRLLYPDAGAMIVRELELIIWRLQNGETVEACLLDFSRRAHIDEIGQFANVFVICKRTGGSLVQVVRRTAVIIQEKLDIEQDIQVALAQKKFESKVLTVAPVILIAALAWMTPDYMEPLYEGGGLLIMTGALGVLFGCFALAQKIMNIKV</sequence>
<gene>
    <name evidence="9" type="ORF">ET33_08785</name>
</gene>
<feature type="signal peptide" evidence="7">
    <location>
        <begin position="1"/>
        <end position="24"/>
    </location>
</feature>
<keyword evidence="2" id="KW-1003">Cell membrane</keyword>
<evidence type="ECO:0000313" key="9">
    <source>
        <dbReference type="EMBL" id="KEQ24371.1"/>
    </source>
</evidence>
<feature type="transmembrane region" description="Helical" evidence="6">
    <location>
        <begin position="221"/>
        <end position="237"/>
    </location>
</feature>
<evidence type="ECO:0000256" key="3">
    <source>
        <dbReference type="ARBA" id="ARBA00022692"/>
    </source>
</evidence>
<organism evidence="9 10">
    <name type="scientific">Paenibacillus tyrfis</name>
    <dbReference type="NCBI Taxonomy" id="1501230"/>
    <lineage>
        <taxon>Bacteria</taxon>
        <taxon>Bacillati</taxon>
        <taxon>Bacillota</taxon>
        <taxon>Bacilli</taxon>
        <taxon>Bacillales</taxon>
        <taxon>Paenibacillaceae</taxon>
        <taxon>Paenibacillus</taxon>
    </lineage>
</organism>
<dbReference type="PANTHER" id="PTHR35007">
    <property type="entry name" value="INTEGRAL MEMBRANE PROTEIN-RELATED"/>
    <property type="match status" value="1"/>
</dbReference>
<dbReference type="eggNOG" id="COG4965">
    <property type="taxonomic scope" value="Bacteria"/>
</dbReference>
<keyword evidence="5 6" id="KW-0472">Membrane</keyword>
<feature type="transmembrane region" description="Helical" evidence="6">
    <location>
        <begin position="48"/>
        <end position="78"/>
    </location>
</feature>
<dbReference type="AlphaFoldDB" id="A0A081P0Z8"/>
<accession>A0A081P0Z8</accession>
<feature type="domain" description="Type II secretion system protein GspF" evidence="8">
    <location>
        <begin position="102"/>
        <end position="232"/>
    </location>
</feature>
<dbReference type="RefSeq" id="WP_036685515.1">
    <property type="nucleotide sequence ID" value="NZ_JNVM01000016.1"/>
</dbReference>